<protein>
    <submittedName>
        <fullName evidence="1">Uncharacterized protein (TIGR03790 family)</fullName>
    </submittedName>
</protein>
<comment type="caution">
    <text evidence="1">The sequence shown here is derived from an EMBL/GenBank/DDBJ whole genome shotgun (WGS) entry which is preliminary data.</text>
</comment>
<dbReference type="AlphaFoldDB" id="A0A3N2DXS7"/>
<dbReference type="Proteomes" id="UP000275394">
    <property type="component" value="Unassembled WGS sequence"/>
</dbReference>
<name>A0A3N2DXS7_9GAMM</name>
<dbReference type="RefSeq" id="WP_211333515.1">
    <property type="nucleotide sequence ID" value="NZ_RKHR01000003.1"/>
</dbReference>
<evidence type="ECO:0000313" key="1">
    <source>
        <dbReference type="EMBL" id="ROS04633.1"/>
    </source>
</evidence>
<organism evidence="1 2">
    <name type="scientific">Sinobacterium caligoides</name>
    <dbReference type="NCBI Taxonomy" id="933926"/>
    <lineage>
        <taxon>Bacteria</taxon>
        <taxon>Pseudomonadati</taxon>
        <taxon>Pseudomonadota</taxon>
        <taxon>Gammaproteobacteria</taxon>
        <taxon>Cellvibrionales</taxon>
        <taxon>Spongiibacteraceae</taxon>
        <taxon>Sinobacterium</taxon>
    </lineage>
</organism>
<gene>
    <name evidence="1" type="ORF">EDC56_0139</name>
</gene>
<accession>A0A3N2DXS7</accession>
<dbReference type="EMBL" id="RKHR01000003">
    <property type="protein sequence ID" value="ROS04633.1"/>
    <property type="molecule type" value="Genomic_DNA"/>
</dbReference>
<reference evidence="1 2" key="1">
    <citation type="submission" date="2018-11" db="EMBL/GenBank/DDBJ databases">
        <title>Genomic Encyclopedia of Type Strains, Phase IV (KMG-IV): sequencing the most valuable type-strain genomes for metagenomic binning, comparative biology and taxonomic classification.</title>
        <authorList>
            <person name="Goeker M."/>
        </authorList>
    </citation>
    <scope>NUCLEOTIDE SEQUENCE [LARGE SCALE GENOMIC DNA]</scope>
    <source>
        <strain evidence="1 2">DSM 100316</strain>
    </source>
</reference>
<dbReference type="InterPro" id="IPR022265">
    <property type="entry name" value="CHP03790"/>
</dbReference>
<evidence type="ECO:0000313" key="2">
    <source>
        <dbReference type="Proteomes" id="UP000275394"/>
    </source>
</evidence>
<proteinExistence type="predicted"/>
<keyword evidence="2" id="KW-1185">Reference proteome</keyword>
<sequence length="419" mass="47258">MKQPRLLTVQYVIVALCCAMIAPACYSLTTLPELFFPKQGISKEQLGIVINGADPMSRLIGRYYQQARNIPDSNVVYIHIPNSNKLSPFRFKRAKQRIEEQLPDNIQALALAWNSPYRVGCMSATAAFSLGYDTAYCAEGCKPTKSSPYFNSTTATPLQQFHLRPSMMLAGSDFASAKAMIDRGISSDNNQNNGEAWLMQTSDPNRTVRQQRFTLAEQRLGYRLPVHIEQADSLRNKDNVMFYFTGLTRVADIDTNHYLPGAVGDHLTSFGGMLTDSRQMSAMQWIDAGLTGSYGTVTEPCNFLQKFPDPLTMIEHYMTGETLVEAYWKSVLWPGQGVFIGEPLARPYSGYQISRKEGGFDVRPARLLPGLYQIKASNKQNGPFVRSQEPILIQPQTLRFTLLDRGYRYYQLSRYDQSH</sequence>
<dbReference type="NCBIfam" id="TIGR03790">
    <property type="entry name" value="TIGR03790 family protein"/>
    <property type="match status" value="1"/>
</dbReference>